<keyword evidence="2 6" id="KW-0479">Metal-binding</keyword>
<dbReference type="Pfam" id="PF05761">
    <property type="entry name" value="5_nucleotid"/>
    <property type="match status" value="1"/>
</dbReference>
<dbReference type="RefSeq" id="XP_017027192.1">
    <property type="nucleotide sequence ID" value="XM_017171703.3"/>
</dbReference>
<evidence type="ECO:0000256" key="4">
    <source>
        <dbReference type="ARBA" id="ARBA00022842"/>
    </source>
</evidence>
<reference evidence="9" key="2">
    <citation type="submission" date="2025-08" db="UniProtKB">
        <authorList>
            <consortium name="RefSeq"/>
        </authorList>
    </citation>
    <scope>IDENTIFICATION</scope>
    <source>
        <strain evidence="9">14028-0561.14</strain>
        <tissue evidence="9">Whole fly</tissue>
    </source>
</reference>
<dbReference type="FunFam" id="3.40.50.1000:FF:000180">
    <property type="entry name" value="Uncharacterized protein, isoform B"/>
    <property type="match status" value="1"/>
</dbReference>
<feature type="binding site" evidence="6">
    <location>
        <position position="410"/>
    </location>
    <ligand>
        <name>Mg(2+)</name>
        <dbReference type="ChEBI" id="CHEBI:18420"/>
    </ligand>
</feature>
<evidence type="ECO:0000256" key="6">
    <source>
        <dbReference type="PIRSR" id="PIRSR017434-2"/>
    </source>
</evidence>
<dbReference type="NCBIfam" id="TIGR02244">
    <property type="entry name" value="HAD-IG-Ncltidse"/>
    <property type="match status" value="1"/>
</dbReference>
<feature type="coiled-coil region" evidence="7">
    <location>
        <begin position="453"/>
        <end position="495"/>
    </location>
</feature>
<sequence length="553" mass="64131">MCAAGNPIVSALLRQNVLLRSVVAIRSWNTALAPLSKSNSSAQWQSRSFSSDAGATVTGASAASATAPAQISHPKTVSDFQELYEATKKKFQSKKLPVDVHPDAVFACNELDLSEVQVYGFDYDYTLACYKPILEDLLYNLAREMLVKRFRYPDDILELEYEPNFAVRGLHYDVEKGLLVKLDSFLQLQLGSVYRGRTKVEADEVLKLYHNRLLPIAYVEGPNNSYRHNTNSKMVQLADLFSVPEMCLLCNVIEYFERNRIDYNPEIVFHDVRTAMGSCHPIMHGKVMLNTEKYIERNPKLVKFFEKLQQAGKNLFLVTNSPYSFVNCGMSWLVGSNWRDFFDVVIVQARKPKFFTDESRPIRLFDERTQSHLWDRVFKLEKGKIYYEGSVRQLQELKGWRGHSVLYFGDHPYSDLADVTLKHSWRTGAIISELAHEIKTLNRVDFKMSANWLQMLTQLIEETQDDESEAAQKCLRDWMDERDQLRNKTKNVFNEQFGSVFRTYHNPTYFSRRLFRFADIYTSDITNLLKFSTTHTFYPRRGVMPHEYASHFI</sequence>
<dbReference type="AlphaFoldDB" id="A0A6P4IE43"/>
<feature type="active site" description="Nucleophile" evidence="5">
    <location>
        <position position="122"/>
    </location>
</feature>
<keyword evidence="8" id="KW-1185">Reference proteome</keyword>
<dbReference type="SUPFAM" id="SSF56784">
    <property type="entry name" value="HAD-like"/>
    <property type="match status" value="1"/>
</dbReference>
<dbReference type="OMA" id="LWARGNR"/>
<dbReference type="GO" id="GO:0046872">
    <property type="term" value="F:metal ion binding"/>
    <property type="evidence" value="ECO:0007669"/>
    <property type="project" value="UniProtKB-KW"/>
</dbReference>
<dbReference type="InterPro" id="IPR008380">
    <property type="entry name" value="HAD-SF_hydro_IG_5-nucl"/>
</dbReference>
<accession>A0A6P4IE43</accession>
<feature type="active site" description="Proton donor" evidence="5">
    <location>
        <position position="124"/>
    </location>
</feature>
<comment type="similarity">
    <text evidence="1">Belongs to the 5'(3')-deoxyribonucleotidase family.</text>
</comment>
<keyword evidence="7" id="KW-0175">Coiled coil</keyword>
<feature type="binding site" evidence="6">
    <location>
        <position position="124"/>
    </location>
    <ligand>
        <name>GMP</name>
        <dbReference type="ChEBI" id="CHEBI:58115"/>
    </ligand>
</feature>
<evidence type="ECO:0000256" key="2">
    <source>
        <dbReference type="ARBA" id="ARBA00022723"/>
    </source>
</evidence>
<dbReference type="Gene3D" id="3.40.50.1000">
    <property type="entry name" value="HAD superfamily/HAD-like"/>
    <property type="match status" value="1"/>
</dbReference>
<comment type="cofactor">
    <cofactor evidence="6">
        <name>Mg(2+)</name>
        <dbReference type="ChEBI" id="CHEBI:18420"/>
    </cofactor>
    <text evidence="6">Binds 1 Mg(2+) ion per subunit.</text>
</comment>
<dbReference type="InterPro" id="IPR036412">
    <property type="entry name" value="HAD-like_sf"/>
</dbReference>
<dbReference type="CDD" id="cd07522">
    <property type="entry name" value="HAD_cN-II"/>
    <property type="match status" value="1"/>
</dbReference>
<dbReference type="PANTHER" id="PTHR12103:SF12">
    <property type="entry name" value="FI20020P1"/>
    <property type="match status" value="1"/>
</dbReference>
<dbReference type="InterPro" id="IPR016695">
    <property type="entry name" value="Pur_nucleotidase"/>
</dbReference>
<dbReference type="OrthoDB" id="409330at2759"/>
<evidence type="ECO:0000256" key="7">
    <source>
        <dbReference type="SAM" id="Coils"/>
    </source>
</evidence>
<evidence type="ECO:0000313" key="9">
    <source>
        <dbReference type="RefSeq" id="XP_017027192.1"/>
    </source>
</evidence>
<keyword evidence="4 6" id="KW-0460">Magnesium</keyword>
<keyword evidence="3" id="KW-0378">Hydrolase</keyword>
<gene>
    <name evidence="9" type="primary">Nt5c</name>
</gene>
<evidence type="ECO:0000256" key="5">
    <source>
        <dbReference type="PIRSR" id="PIRSR017434-1"/>
    </source>
</evidence>
<evidence type="ECO:0000256" key="1">
    <source>
        <dbReference type="ARBA" id="ARBA00009589"/>
    </source>
</evidence>
<dbReference type="InterPro" id="IPR023214">
    <property type="entry name" value="HAD_sf"/>
</dbReference>
<feature type="binding site" evidence="6">
    <location>
        <position position="122"/>
    </location>
    <ligand>
        <name>Mg(2+)</name>
        <dbReference type="ChEBI" id="CHEBI:18420"/>
    </ligand>
</feature>
<name>A0A6P4IE43_DROKI</name>
<dbReference type="GO" id="GO:0008253">
    <property type="term" value="F:5'-nucleotidase activity"/>
    <property type="evidence" value="ECO:0007669"/>
    <property type="project" value="TreeGrafter"/>
</dbReference>
<dbReference type="Proteomes" id="UP001652661">
    <property type="component" value="Chromosome 2R"/>
</dbReference>
<evidence type="ECO:0000256" key="3">
    <source>
        <dbReference type="ARBA" id="ARBA00022801"/>
    </source>
</evidence>
<proteinExistence type="inferred from homology"/>
<dbReference type="PIRSF" id="PIRSF017434">
    <property type="entry name" value="Purine_5'-nucleotidase"/>
    <property type="match status" value="1"/>
</dbReference>
<organism evidence="8 9">
    <name type="scientific">Drosophila kikkawai</name>
    <name type="common">Fruit fly</name>
    <dbReference type="NCBI Taxonomy" id="30033"/>
    <lineage>
        <taxon>Eukaryota</taxon>
        <taxon>Metazoa</taxon>
        <taxon>Ecdysozoa</taxon>
        <taxon>Arthropoda</taxon>
        <taxon>Hexapoda</taxon>
        <taxon>Insecta</taxon>
        <taxon>Pterygota</taxon>
        <taxon>Neoptera</taxon>
        <taxon>Endopterygota</taxon>
        <taxon>Diptera</taxon>
        <taxon>Brachycera</taxon>
        <taxon>Muscomorpha</taxon>
        <taxon>Ephydroidea</taxon>
        <taxon>Drosophilidae</taxon>
        <taxon>Drosophila</taxon>
        <taxon>Sophophora</taxon>
    </lineage>
</organism>
<dbReference type="PANTHER" id="PTHR12103">
    <property type="entry name" value="5'-NUCLEOTIDASE DOMAIN-CONTAINING"/>
    <property type="match status" value="1"/>
</dbReference>
<reference evidence="8" key="1">
    <citation type="submission" date="2025-05" db="UniProtKB">
        <authorList>
            <consortium name="RefSeq"/>
        </authorList>
    </citation>
    <scope>NUCLEOTIDE SEQUENCE [LARGE SCALE GENOMIC DNA]</scope>
    <source>
        <strain evidence="8">14028-0561.14</strain>
    </source>
</reference>
<protein>
    <submittedName>
        <fullName evidence="9">5'-nucleotidase domain-containing protein 3 isoform X1</fullName>
    </submittedName>
</protein>
<evidence type="ECO:0000313" key="8">
    <source>
        <dbReference type="Proteomes" id="UP001652661"/>
    </source>
</evidence>